<dbReference type="EMBL" id="JBJQND010000010">
    <property type="protein sequence ID" value="KAL3864093.1"/>
    <property type="molecule type" value="Genomic_DNA"/>
</dbReference>
<dbReference type="Proteomes" id="UP001634394">
    <property type="component" value="Unassembled WGS sequence"/>
</dbReference>
<name>A0ABD3VSU7_SINWO</name>
<reference evidence="1 2" key="1">
    <citation type="submission" date="2024-11" db="EMBL/GenBank/DDBJ databases">
        <title>Chromosome-level genome assembly of the freshwater bivalve Anodonta woodiana.</title>
        <authorList>
            <person name="Chen X."/>
        </authorList>
    </citation>
    <scope>NUCLEOTIDE SEQUENCE [LARGE SCALE GENOMIC DNA]</scope>
    <source>
        <strain evidence="1">MN2024</strain>
        <tissue evidence="1">Gills</tissue>
    </source>
</reference>
<accession>A0ABD3VSU7</accession>
<gene>
    <name evidence="1" type="ORF">ACJMK2_005799</name>
</gene>
<dbReference type="AlphaFoldDB" id="A0ABD3VSU7"/>
<protein>
    <submittedName>
        <fullName evidence="1">Uncharacterized protein</fullName>
    </submittedName>
</protein>
<keyword evidence="2" id="KW-1185">Reference proteome</keyword>
<comment type="caution">
    <text evidence="1">The sequence shown here is derived from an EMBL/GenBank/DDBJ whole genome shotgun (WGS) entry which is preliminary data.</text>
</comment>
<sequence>MKDIILLVAFILGVFVATLRTLGGGIFGGFSGYGGNGDYDRYLASGGYRGNGGYSVYGSLDGYGGYGGYGLGFHGGYGGYRLGFGGGL</sequence>
<evidence type="ECO:0000313" key="1">
    <source>
        <dbReference type="EMBL" id="KAL3864093.1"/>
    </source>
</evidence>
<evidence type="ECO:0000313" key="2">
    <source>
        <dbReference type="Proteomes" id="UP001634394"/>
    </source>
</evidence>
<organism evidence="1 2">
    <name type="scientific">Sinanodonta woodiana</name>
    <name type="common">Chinese pond mussel</name>
    <name type="synonym">Anodonta woodiana</name>
    <dbReference type="NCBI Taxonomy" id="1069815"/>
    <lineage>
        <taxon>Eukaryota</taxon>
        <taxon>Metazoa</taxon>
        <taxon>Spiralia</taxon>
        <taxon>Lophotrochozoa</taxon>
        <taxon>Mollusca</taxon>
        <taxon>Bivalvia</taxon>
        <taxon>Autobranchia</taxon>
        <taxon>Heteroconchia</taxon>
        <taxon>Palaeoheterodonta</taxon>
        <taxon>Unionida</taxon>
        <taxon>Unionoidea</taxon>
        <taxon>Unionidae</taxon>
        <taxon>Unioninae</taxon>
        <taxon>Sinanodonta</taxon>
    </lineage>
</organism>
<proteinExistence type="predicted"/>